<dbReference type="RefSeq" id="WP_278015348.1">
    <property type="nucleotide sequence ID" value="NZ_CP121106.1"/>
</dbReference>
<sequence>MSEESSSPAISEGEGTSNYTPKSYEIAAEDAALAHELTNQDFLRDLAGPATSSVALKFPDKVTRGMLNEAVLAQVDARLEALPANARAAAEQGIINEEARNYAYAVRVWGGPGPDANDYQQERFLIENEVFEAQSRLAERQSALAEIIRHDRKVDEATGETWDEPVYRVQGDARSAAEHEAAELRRRIALLRGSEGQNRLAKATWRAVENAKKLRDEVAIDNEAQALAAQEARAARVAEKAAAYRKFEDTER</sequence>
<feature type="region of interest" description="Disordered" evidence="1">
    <location>
        <begin position="1"/>
        <end position="23"/>
    </location>
</feature>
<evidence type="ECO:0000313" key="2">
    <source>
        <dbReference type="EMBL" id="WFL76583.1"/>
    </source>
</evidence>
<accession>A0ABY8FNJ6</accession>
<dbReference type="Proteomes" id="UP001215827">
    <property type="component" value="Chromosome"/>
</dbReference>
<keyword evidence="3" id="KW-1185">Reference proteome</keyword>
<feature type="compositionally biased region" description="Polar residues" evidence="1">
    <location>
        <begin position="1"/>
        <end position="21"/>
    </location>
</feature>
<reference evidence="2 3" key="1">
    <citation type="submission" date="2023-03" db="EMBL/GenBank/DDBJ databases">
        <title>Altererythrobacter sp. CAU 1644 isolated from sand.</title>
        <authorList>
            <person name="Kim W."/>
        </authorList>
    </citation>
    <scope>NUCLEOTIDE SEQUENCE [LARGE SCALE GENOMIC DNA]</scope>
    <source>
        <strain evidence="2 3">CAU 1644</strain>
    </source>
</reference>
<evidence type="ECO:0000256" key="1">
    <source>
        <dbReference type="SAM" id="MobiDB-lite"/>
    </source>
</evidence>
<proteinExistence type="predicted"/>
<gene>
    <name evidence="2" type="ORF">P7228_11315</name>
</gene>
<organism evidence="2 3">
    <name type="scientific">Altererythrobacter arenosus</name>
    <dbReference type="NCBI Taxonomy" id="3032592"/>
    <lineage>
        <taxon>Bacteria</taxon>
        <taxon>Pseudomonadati</taxon>
        <taxon>Pseudomonadota</taxon>
        <taxon>Alphaproteobacteria</taxon>
        <taxon>Sphingomonadales</taxon>
        <taxon>Erythrobacteraceae</taxon>
        <taxon>Altererythrobacter</taxon>
    </lineage>
</organism>
<name>A0ABY8FNJ6_9SPHN</name>
<evidence type="ECO:0008006" key="4">
    <source>
        <dbReference type="Google" id="ProtNLM"/>
    </source>
</evidence>
<evidence type="ECO:0000313" key="3">
    <source>
        <dbReference type="Proteomes" id="UP001215827"/>
    </source>
</evidence>
<protein>
    <recommendedName>
        <fullName evidence="4">KfrC</fullName>
    </recommendedName>
</protein>
<dbReference type="EMBL" id="CP121106">
    <property type="protein sequence ID" value="WFL76583.1"/>
    <property type="molecule type" value="Genomic_DNA"/>
</dbReference>